<evidence type="ECO:0000313" key="2">
    <source>
        <dbReference type="Proteomes" id="UP000544551"/>
    </source>
</evidence>
<evidence type="ECO:0000313" key="1">
    <source>
        <dbReference type="EMBL" id="NME89248.1"/>
    </source>
</evidence>
<protein>
    <submittedName>
        <fullName evidence="1">Uncharacterized protein</fullName>
    </submittedName>
</protein>
<dbReference type="Proteomes" id="UP000544551">
    <property type="component" value="Unassembled WGS sequence"/>
</dbReference>
<comment type="caution">
    <text evidence="1">The sequence shown here is derived from an EMBL/GenBank/DDBJ whole genome shotgun (WGS) entry which is preliminary data.</text>
</comment>
<organism evidence="1 2">
    <name type="scientific">Corynebacterium stationis</name>
    <dbReference type="NCBI Taxonomy" id="1705"/>
    <lineage>
        <taxon>Bacteria</taxon>
        <taxon>Bacillati</taxon>
        <taxon>Actinomycetota</taxon>
        <taxon>Actinomycetes</taxon>
        <taxon>Mycobacteriales</taxon>
        <taxon>Corynebacteriaceae</taxon>
        <taxon>Corynebacterium</taxon>
    </lineage>
</organism>
<dbReference type="EMBL" id="JABAFZ010000005">
    <property type="protein sequence ID" value="NME89248.1"/>
    <property type="molecule type" value="Genomic_DNA"/>
</dbReference>
<name>A0AB36CKB3_9CORY</name>
<reference evidence="1 2" key="1">
    <citation type="submission" date="2020-04" db="EMBL/GenBank/DDBJ databases">
        <authorList>
            <person name="Hitch T.C.A."/>
            <person name="Wylensek D."/>
            <person name="Clavel T."/>
        </authorList>
    </citation>
    <scope>NUCLEOTIDE SEQUENCE [LARGE SCALE GENOMIC DNA]</scope>
    <source>
        <strain evidence="1 2">BL-383-APC-3D</strain>
    </source>
</reference>
<dbReference type="AlphaFoldDB" id="A0AB36CKB3"/>
<proteinExistence type="predicted"/>
<sequence>MPKFHLRRTGAVIAGSGIAALLLTSGSTIDPLLSHLKTFESDIAGEPAAATASFDEVYGPEWTEYAIVCPYSPQKNVHEALATEDSPIPEQGLQDSENYLYLKSGDGTGNGNGEGRWVRFASAELDFCNLPNTSSQSLTLKPTTDTLDFTLVQPDSRWTLTDFGN</sequence>
<accession>A0AB36CKB3</accession>
<gene>
    <name evidence="1" type="ORF">HF853_06100</name>
</gene>
<dbReference type="RefSeq" id="WP_168969536.1">
    <property type="nucleotide sequence ID" value="NZ_JABAFZ010000005.1"/>
</dbReference>